<evidence type="ECO:0000313" key="1">
    <source>
        <dbReference type="EMBL" id="TFK50506.1"/>
    </source>
</evidence>
<sequence>MLISCPLPIRYRCRGQYSSTMFLVTAVSCTQASRRTTSADLRWVVSEAPASTPFFRSFLSQRMPSSEPCSMCGFVADEEPDRTLLGTKEASLLDARQLPIAFAGEASG</sequence>
<keyword evidence="2" id="KW-1185">Reference proteome</keyword>
<gene>
    <name evidence="1" type="ORF">OE88DRAFT_263475</name>
</gene>
<protein>
    <submittedName>
        <fullName evidence="1">Uncharacterized protein</fullName>
    </submittedName>
</protein>
<evidence type="ECO:0000313" key="2">
    <source>
        <dbReference type="Proteomes" id="UP000305948"/>
    </source>
</evidence>
<proteinExistence type="predicted"/>
<dbReference type="AlphaFoldDB" id="A0A5C3N267"/>
<accession>A0A5C3N267</accession>
<dbReference type="EMBL" id="ML213513">
    <property type="protein sequence ID" value="TFK50506.1"/>
    <property type="molecule type" value="Genomic_DNA"/>
</dbReference>
<name>A0A5C3N267_9AGAM</name>
<dbReference type="Proteomes" id="UP000305948">
    <property type="component" value="Unassembled WGS sequence"/>
</dbReference>
<organism evidence="1 2">
    <name type="scientific">Heliocybe sulcata</name>
    <dbReference type="NCBI Taxonomy" id="5364"/>
    <lineage>
        <taxon>Eukaryota</taxon>
        <taxon>Fungi</taxon>
        <taxon>Dikarya</taxon>
        <taxon>Basidiomycota</taxon>
        <taxon>Agaricomycotina</taxon>
        <taxon>Agaricomycetes</taxon>
        <taxon>Gloeophyllales</taxon>
        <taxon>Gloeophyllaceae</taxon>
        <taxon>Heliocybe</taxon>
    </lineage>
</organism>
<reference evidence="1 2" key="1">
    <citation type="journal article" date="2019" name="Nat. Ecol. Evol.">
        <title>Megaphylogeny resolves global patterns of mushroom evolution.</title>
        <authorList>
            <person name="Varga T."/>
            <person name="Krizsan K."/>
            <person name="Foldi C."/>
            <person name="Dima B."/>
            <person name="Sanchez-Garcia M."/>
            <person name="Sanchez-Ramirez S."/>
            <person name="Szollosi G.J."/>
            <person name="Szarkandi J.G."/>
            <person name="Papp V."/>
            <person name="Albert L."/>
            <person name="Andreopoulos W."/>
            <person name="Angelini C."/>
            <person name="Antonin V."/>
            <person name="Barry K.W."/>
            <person name="Bougher N.L."/>
            <person name="Buchanan P."/>
            <person name="Buyck B."/>
            <person name="Bense V."/>
            <person name="Catcheside P."/>
            <person name="Chovatia M."/>
            <person name="Cooper J."/>
            <person name="Damon W."/>
            <person name="Desjardin D."/>
            <person name="Finy P."/>
            <person name="Geml J."/>
            <person name="Haridas S."/>
            <person name="Hughes K."/>
            <person name="Justo A."/>
            <person name="Karasinski D."/>
            <person name="Kautmanova I."/>
            <person name="Kiss B."/>
            <person name="Kocsube S."/>
            <person name="Kotiranta H."/>
            <person name="LaButti K.M."/>
            <person name="Lechner B.E."/>
            <person name="Liimatainen K."/>
            <person name="Lipzen A."/>
            <person name="Lukacs Z."/>
            <person name="Mihaltcheva S."/>
            <person name="Morgado L.N."/>
            <person name="Niskanen T."/>
            <person name="Noordeloos M.E."/>
            <person name="Ohm R.A."/>
            <person name="Ortiz-Santana B."/>
            <person name="Ovrebo C."/>
            <person name="Racz N."/>
            <person name="Riley R."/>
            <person name="Savchenko A."/>
            <person name="Shiryaev A."/>
            <person name="Soop K."/>
            <person name="Spirin V."/>
            <person name="Szebenyi C."/>
            <person name="Tomsovsky M."/>
            <person name="Tulloss R.E."/>
            <person name="Uehling J."/>
            <person name="Grigoriev I.V."/>
            <person name="Vagvolgyi C."/>
            <person name="Papp T."/>
            <person name="Martin F.M."/>
            <person name="Miettinen O."/>
            <person name="Hibbett D.S."/>
            <person name="Nagy L.G."/>
        </authorList>
    </citation>
    <scope>NUCLEOTIDE SEQUENCE [LARGE SCALE GENOMIC DNA]</scope>
    <source>
        <strain evidence="1 2">OMC1185</strain>
    </source>
</reference>